<gene>
    <name evidence="1" type="ORF">Cni_G12674</name>
</gene>
<dbReference type="EMBL" id="CP136893">
    <property type="protein sequence ID" value="WOL03954.1"/>
    <property type="molecule type" value="Genomic_DNA"/>
</dbReference>
<dbReference type="AlphaFoldDB" id="A0AAQ3K8L9"/>
<name>A0AAQ3K8L9_9LILI</name>
<evidence type="ECO:0000313" key="2">
    <source>
        <dbReference type="Proteomes" id="UP001327560"/>
    </source>
</evidence>
<organism evidence="1 2">
    <name type="scientific">Canna indica</name>
    <name type="common">Indian-shot</name>
    <dbReference type="NCBI Taxonomy" id="4628"/>
    <lineage>
        <taxon>Eukaryota</taxon>
        <taxon>Viridiplantae</taxon>
        <taxon>Streptophyta</taxon>
        <taxon>Embryophyta</taxon>
        <taxon>Tracheophyta</taxon>
        <taxon>Spermatophyta</taxon>
        <taxon>Magnoliopsida</taxon>
        <taxon>Liliopsida</taxon>
        <taxon>Zingiberales</taxon>
        <taxon>Cannaceae</taxon>
        <taxon>Canna</taxon>
    </lineage>
</organism>
<evidence type="ECO:0000313" key="1">
    <source>
        <dbReference type="EMBL" id="WOL03954.1"/>
    </source>
</evidence>
<dbReference type="PANTHER" id="PTHR33240">
    <property type="entry name" value="OS08G0508500 PROTEIN"/>
    <property type="match status" value="1"/>
</dbReference>
<reference evidence="1 2" key="1">
    <citation type="submission" date="2023-10" db="EMBL/GenBank/DDBJ databases">
        <title>Chromosome-scale genome assembly provides insights into flower coloration mechanisms of Canna indica.</title>
        <authorList>
            <person name="Li C."/>
        </authorList>
    </citation>
    <scope>NUCLEOTIDE SEQUENCE [LARGE SCALE GENOMIC DNA]</scope>
    <source>
        <tissue evidence="1">Flower</tissue>
    </source>
</reference>
<keyword evidence="2" id="KW-1185">Reference proteome</keyword>
<dbReference type="PANTHER" id="PTHR33240:SF15">
    <property type="entry name" value="GAG-PRO-LIKE PROTEIN"/>
    <property type="match status" value="1"/>
</dbReference>
<dbReference type="Proteomes" id="UP001327560">
    <property type="component" value="Chromosome 4"/>
</dbReference>
<protein>
    <submittedName>
        <fullName evidence="1">Uncharacterized protein</fullName>
    </submittedName>
</protein>
<proteinExistence type="predicted"/>
<sequence length="117" mass="13173">MDQGSLIDILPYFTFEKMQLTETSLSPCNRDLVGFSRKRVNVQGSIWLRTMFDSQSKAKMTDMHYLVIDVPSHYHMVLGQPSLNNLGAVVSTPHVALEFLVSEIEVGVVHADQKQAH</sequence>
<accession>A0AAQ3K8L9</accession>